<comment type="caution">
    <text evidence="2">The sequence shown here is derived from an EMBL/GenBank/DDBJ whole genome shotgun (WGS) entry which is preliminary data.</text>
</comment>
<dbReference type="SUPFAM" id="SSF54695">
    <property type="entry name" value="POZ domain"/>
    <property type="match status" value="1"/>
</dbReference>
<feature type="domain" description="BTB" evidence="1">
    <location>
        <begin position="352"/>
        <end position="411"/>
    </location>
</feature>
<dbReference type="InterPro" id="IPR011333">
    <property type="entry name" value="SKP1/BTB/POZ_sf"/>
</dbReference>
<dbReference type="Proteomes" id="UP000031552">
    <property type="component" value="Unassembled WGS sequence"/>
</dbReference>
<sequence>MNFYRLAERVANADARPLESYLKNDCSGRIVTLHTARGNPKLSIRLPQSDSAKDWFRLEYSSKEESSNNSFMISNPYSKRLKKSDGLFVAQFMEALSKCQTIADLILATEGEPENVAAFKTSLEIIRLRFSLLNLENLHSFEAKTRKNKTLAVTSRIINLCEEFLKIKERQSLSGTPFLAYEANGSALPVNIQISLTDEDLLNWASNLSQEQREKIVFFDFTRYPELTAEVPFKLKEVFPNLSFTCFGMLPESMCDVILFGNSDLEAEEKSRENEFSEETEHSFREKECKGKEKEVFNEETGTYFFPNTNKRKASCQTQKPSSPKKVKISIQNEVLESSEKEKEKEKVDSEEKVEEVVKPIGIKANKKILASSSEFFNQLFYGGFKEAGQKEIELREVSSFTLSLCLDALFLRSDLKNASLNSLFDVYKAAFYLDLPAVKKIAEAQIVRILETESSISDLLLEETNENSENERDQDLRKSREAERAIQEIGQHYLNLSHIFLKEESCLKEAIPRFIANELLAVNAAFYKDMFIILLDSKLPLIEIMQSLQENGPIPQDQKEELKLGKLYTALWKASFDRGGASFKEILSLCRKYWNSSTSVEKSLRQHISIVEACLKLDKMAAKDSLKKSLPLEVKSYLLASLLKSAQAGDNEYKKDGLSKQIIGRTNKRGKELSDAFLNLVYLMLKSIKGDFETSQIDTNKKELISQRLMEFSDKVLLPTEWKIRSRLASIASVVDSDNQGAFETSLLLSNPSWGEGASPQSSEEIRLNLSKPLEAVRLLKLLCPEIKHSNLISDILKFASKSKDALVLSLCSVIQYYQPVQNWNDIIETSFSSLKSDPANELGLSLYGASLVELAKVKPEESAELLKRAKEILKESLKHNPKNSIALTYLAKTHLAQNDKEEALAVFKTIKRATSTPNNFDLILQMILSSEENREEALKILIRSLDKDGSQQSMDIGWFHLMAAYAVQNTDIDLMRILKNFFENCLQENFYHKDTLNLLGFIYAKESLIGPVEEEKKEILKRAMESQQNGTRLKTQKSMIPPKEDPFRYVPEHRFQQNQATAQTIGIMSWNQLTADLSQPFGYPTIAAHPSQQIMYPTMASHPSPFIYPAQSYLNPSPSMLDPTLWGGEELDFDISQFLLDEDVDMTGVSGQSPDQGN</sequence>
<dbReference type="InterPro" id="IPR011990">
    <property type="entry name" value="TPR-like_helical_dom_sf"/>
</dbReference>
<evidence type="ECO:0000313" key="3">
    <source>
        <dbReference type="Proteomes" id="UP000031552"/>
    </source>
</evidence>
<dbReference type="RefSeq" id="WP_041016602.1">
    <property type="nucleotide sequence ID" value="NZ_CCEJ010000001.1"/>
</dbReference>
<evidence type="ECO:0000313" key="2">
    <source>
        <dbReference type="EMBL" id="CDR33112.1"/>
    </source>
</evidence>
<dbReference type="Gene3D" id="1.25.40.10">
    <property type="entry name" value="Tetratricopeptide repeat domain"/>
    <property type="match status" value="1"/>
</dbReference>
<evidence type="ECO:0000259" key="1">
    <source>
        <dbReference type="PROSITE" id="PS50097"/>
    </source>
</evidence>
<name>A0A090CXX7_9BACT</name>
<protein>
    <recommendedName>
        <fullName evidence="1">BTB domain-containing protein</fullName>
    </recommendedName>
</protein>
<accession>A0A090CXX7</accession>
<dbReference type="SUPFAM" id="SSF48452">
    <property type="entry name" value="TPR-like"/>
    <property type="match status" value="1"/>
</dbReference>
<dbReference type="Gene3D" id="3.30.710.10">
    <property type="entry name" value="Potassium Channel Kv1.1, Chain A"/>
    <property type="match status" value="1"/>
</dbReference>
<organism evidence="2 3">
    <name type="scientific">Candidatus Criblamydia sequanensis CRIB-18</name>
    <dbReference type="NCBI Taxonomy" id="1437425"/>
    <lineage>
        <taxon>Bacteria</taxon>
        <taxon>Pseudomonadati</taxon>
        <taxon>Chlamydiota</taxon>
        <taxon>Chlamydiia</taxon>
        <taxon>Parachlamydiales</taxon>
        <taxon>Candidatus Criblamydiaceae</taxon>
        <taxon>Candidatus Criblamydia</taxon>
    </lineage>
</organism>
<dbReference type="Pfam" id="PF14559">
    <property type="entry name" value="TPR_19"/>
    <property type="match status" value="1"/>
</dbReference>
<reference evidence="2" key="1">
    <citation type="submission" date="2013-12" db="EMBL/GenBank/DDBJ databases">
        <authorList>
            <person name="Linke B."/>
        </authorList>
    </citation>
    <scope>NUCLEOTIDE SEQUENCE [LARGE SCALE GENOMIC DNA]</scope>
    <source>
        <strain evidence="2">CRIB-18</strain>
    </source>
</reference>
<dbReference type="CDD" id="cd01165">
    <property type="entry name" value="BTB_POZ"/>
    <property type="match status" value="1"/>
</dbReference>
<gene>
    <name evidence="2" type="ORF">CSEC_0273</name>
</gene>
<dbReference type="AlphaFoldDB" id="A0A090CXX7"/>
<dbReference type="Pfam" id="PF00651">
    <property type="entry name" value="BTB"/>
    <property type="match status" value="1"/>
</dbReference>
<proteinExistence type="predicted"/>
<dbReference type="EMBL" id="CCEJ010000001">
    <property type="protein sequence ID" value="CDR33112.1"/>
    <property type="molecule type" value="Genomic_DNA"/>
</dbReference>
<dbReference type="STRING" id="1437425.CSEC_0273"/>
<dbReference type="PROSITE" id="PS50097">
    <property type="entry name" value="BTB"/>
    <property type="match status" value="1"/>
</dbReference>
<dbReference type="InterPro" id="IPR000210">
    <property type="entry name" value="BTB/POZ_dom"/>
</dbReference>
<keyword evidence="3" id="KW-1185">Reference proteome</keyword>
<reference evidence="2" key="2">
    <citation type="submission" date="2014-09" db="EMBL/GenBank/DDBJ databases">
        <title>Criblamydia sequanensis harbors a mega-plasmid encoding arsenite resistance.</title>
        <authorList>
            <person name="Bertelli C."/>
            <person name="Goesmann A."/>
            <person name="Greub G."/>
        </authorList>
    </citation>
    <scope>NUCLEOTIDE SEQUENCE [LARGE SCALE GENOMIC DNA]</scope>
    <source>
        <strain evidence="2">CRIB-18</strain>
    </source>
</reference>